<dbReference type="KEGG" id="ccac:CcaHIS019_0702820"/>
<gene>
    <name evidence="2" type="ORF">CcaverHIS019_0702820</name>
</gene>
<dbReference type="GO" id="GO:0005975">
    <property type="term" value="P:carbohydrate metabolic process"/>
    <property type="evidence" value="ECO:0007669"/>
    <property type="project" value="InterPro"/>
</dbReference>
<name>A0AA48L9K7_9TREE</name>
<dbReference type="EMBL" id="AP028219">
    <property type="protein sequence ID" value="BEI94701.1"/>
    <property type="molecule type" value="Genomic_DNA"/>
</dbReference>
<feature type="compositionally biased region" description="Polar residues" evidence="1">
    <location>
        <begin position="8"/>
        <end position="27"/>
    </location>
</feature>
<dbReference type="AlphaFoldDB" id="A0AA48L9K7"/>
<sequence>MTYYGGASPTTNLPSSGSETHTPSSAANRSGLNFGPLRFAGQANWIFRDDVTVAQVVISYTVTESPVRFITAFPAGNTGALAYFHPLHGTLGVSLTSVGSVVHDDGQRGIVGQLSFRGDARLGLTVLGSVRTLREVAGAGKSSNLVTRLGGYDGDSVWLTRTWLDGTVQHLGLFAGNNTRVDVRPANDPAGFPSVNISRVDVNHDATVKFESTFNFTSSLRGLGMDDLFPSSEDVDIIQAIRANKEVVDQLAFLAYESEFLAGGWRFLTYFGRDTLLAMQVLLPVLSPQACEGILAGVIQRTGPDGELCHEETIGEYAAILNIQEGHPERGTAPVYDYKMVDTDFLLLPALGAYAERYPVRAREFMARNSTLVPGTFRELVQSNADRVLRLAQPFAENPGKERLIAFKAWPFGNWRDSAAGNGWGHYAFDVNCAMVPAALRAMSNLAGSLLPASYDVRAWAETWENEACALFAVPISAAEAESRLSTYVQAANLSSDLLYGAGSLNGSKSKGWSDPEYVVGAVPLYALALSDAPVVVQHSDLAFVLLYSPTAPEGIIRATIAALQPYPRGLLTNVGMVVANAAYDPDPLTSKLFENTAYHGAVAWSWQQAFMAAGIERQLKLCETSKPAWIALAPALKQAQMRLWDAIQGSAPVLWTEVWSPIFHEGKFAIGDLGAISADGSEGDAVQLWSYAFLALRDARTGRPVAAGFE</sequence>
<proteinExistence type="predicted"/>
<evidence type="ECO:0000256" key="1">
    <source>
        <dbReference type="SAM" id="MobiDB-lite"/>
    </source>
</evidence>
<reference evidence="2" key="1">
    <citation type="journal article" date="2023" name="BMC Genomics">
        <title>Chromosome-level genome assemblies of Cutaneotrichosporon spp. (Trichosporonales, Basidiomycota) reveal imbalanced evolution between nucleotide sequences and chromosome synteny.</title>
        <authorList>
            <person name="Kobayashi Y."/>
            <person name="Kayamori A."/>
            <person name="Aoki K."/>
            <person name="Shiwa Y."/>
            <person name="Matsutani M."/>
            <person name="Fujita N."/>
            <person name="Sugita T."/>
            <person name="Iwasaki W."/>
            <person name="Tanaka N."/>
            <person name="Takashima M."/>
        </authorList>
    </citation>
    <scope>NUCLEOTIDE SEQUENCE</scope>
    <source>
        <strain evidence="2">HIS019</strain>
    </source>
</reference>
<evidence type="ECO:0000313" key="2">
    <source>
        <dbReference type="EMBL" id="BEI94701.1"/>
    </source>
</evidence>
<organism evidence="2 3">
    <name type="scientific">Cutaneotrichosporon cavernicola</name>
    <dbReference type="NCBI Taxonomy" id="279322"/>
    <lineage>
        <taxon>Eukaryota</taxon>
        <taxon>Fungi</taxon>
        <taxon>Dikarya</taxon>
        <taxon>Basidiomycota</taxon>
        <taxon>Agaricomycotina</taxon>
        <taxon>Tremellomycetes</taxon>
        <taxon>Trichosporonales</taxon>
        <taxon>Trichosporonaceae</taxon>
        <taxon>Cutaneotrichosporon</taxon>
    </lineage>
</organism>
<feature type="region of interest" description="Disordered" evidence="1">
    <location>
        <begin position="1"/>
        <end position="27"/>
    </location>
</feature>
<evidence type="ECO:0000313" key="3">
    <source>
        <dbReference type="Proteomes" id="UP001233271"/>
    </source>
</evidence>
<dbReference type="Proteomes" id="UP001233271">
    <property type="component" value="Chromosome 7b"/>
</dbReference>
<accession>A0AA48L9K7</accession>
<dbReference type="InterPro" id="IPR008928">
    <property type="entry name" value="6-hairpin_glycosidase_sf"/>
</dbReference>
<protein>
    <recommendedName>
        <fullName evidence="4">Glycogen debranching enzyme</fullName>
    </recommendedName>
</protein>
<evidence type="ECO:0008006" key="4">
    <source>
        <dbReference type="Google" id="ProtNLM"/>
    </source>
</evidence>
<keyword evidence="3" id="KW-1185">Reference proteome</keyword>
<dbReference type="RefSeq" id="XP_060459966.1">
    <property type="nucleotide sequence ID" value="XM_060603698.1"/>
</dbReference>
<dbReference type="GeneID" id="85498571"/>
<dbReference type="SUPFAM" id="SSF48208">
    <property type="entry name" value="Six-hairpin glycosidases"/>
    <property type="match status" value="1"/>
</dbReference>